<dbReference type="AlphaFoldDB" id="A0A9Q3FNT8"/>
<evidence type="ECO:0000256" key="1">
    <source>
        <dbReference type="SAM" id="MobiDB-lite"/>
    </source>
</evidence>
<keyword evidence="2" id="KW-0472">Membrane</keyword>
<comment type="caution">
    <text evidence="3">The sequence shown here is derived from an EMBL/GenBank/DDBJ whole genome shotgun (WGS) entry which is preliminary data.</text>
</comment>
<feature type="region of interest" description="Disordered" evidence="1">
    <location>
        <begin position="1"/>
        <end position="21"/>
    </location>
</feature>
<evidence type="ECO:0000256" key="2">
    <source>
        <dbReference type="SAM" id="Phobius"/>
    </source>
</evidence>
<name>A0A9Q3FNT8_9BASI</name>
<dbReference type="EMBL" id="AVOT02045333">
    <property type="protein sequence ID" value="MBW0540677.1"/>
    <property type="molecule type" value="Genomic_DNA"/>
</dbReference>
<feature type="transmembrane region" description="Helical" evidence="2">
    <location>
        <begin position="127"/>
        <end position="146"/>
    </location>
</feature>
<evidence type="ECO:0000313" key="4">
    <source>
        <dbReference type="Proteomes" id="UP000765509"/>
    </source>
</evidence>
<keyword evidence="4" id="KW-1185">Reference proteome</keyword>
<feature type="transmembrane region" description="Helical" evidence="2">
    <location>
        <begin position="40"/>
        <end position="63"/>
    </location>
</feature>
<dbReference type="OrthoDB" id="2506296at2759"/>
<protein>
    <submittedName>
        <fullName evidence="3">Uncharacterized protein</fullName>
    </submittedName>
</protein>
<keyword evidence="2" id="KW-1133">Transmembrane helix</keyword>
<dbReference type="Proteomes" id="UP000765509">
    <property type="component" value="Unassembled WGS sequence"/>
</dbReference>
<sequence length="244" mass="27528">MNQSTLELISSSKDKESLQQSQSQSSLAAKFKTLPPQKQFAFMTLAALGTAILVTGRTVRVILKKSHLSNSSFTHAPNNLKSGSFFKSNPSKKLNHTPLNHTLPSTNHINLTQSNDQSVNFNPAADAMAALGLATCLVIGTSTLFIKFLSNRWQLDGWQDWRIFIQSGHLGTALIPNHFNQTASSLIPNRLRPQKESSNSDQVDFNQWDWKKAIDQEWIDELRRRENEKIKWDNQRAASGKRVW</sequence>
<accession>A0A9Q3FNT8</accession>
<proteinExistence type="predicted"/>
<gene>
    <name evidence="3" type="ORF">O181_080392</name>
</gene>
<reference evidence="3" key="1">
    <citation type="submission" date="2021-03" db="EMBL/GenBank/DDBJ databases">
        <title>Draft genome sequence of rust myrtle Austropuccinia psidii MF-1, a brazilian biotype.</title>
        <authorList>
            <person name="Quecine M.C."/>
            <person name="Pachon D.M.R."/>
            <person name="Bonatelli M.L."/>
            <person name="Correr F.H."/>
            <person name="Franceschini L.M."/>
            <person name="Leite T.F."/>
            <person name="Margarido G.R.A."/>
            <person name="Almeida C.A."/>
            <person name="Ferrarezi J.A."/>
            <person name="Labate C.A."/>
        </authorList>
    </citation>
    <scope>NUCLEOTIDE SEQUENCE</scope>
    <source>
        <strain evidence="3">MF-1</strain>
    </source>
</reference>
<keyword evidence="2" id="KW-0812">Transmembrane</keyword>
<evidence type="ECO:0000313" key="3">
    <source>
        <dbReference type="EMBL" id="MBW0540677.1"/>
    </source>
</evidence>
<organism evidence="3 4">
    <name type="scientific">Austropuccinia psidii MF-1</name>
    <dbReference type="NCBI Taxonomy" id="1389203"/>
    <lineage>
        <taxon>Eukaryota</taxon>
        <taxon>Fungi</taxon>
        <taxon>Dikarya</taxon>
        <taxon>Basidiomycota</taxon>
        <taxon>Pucciniomycotina</taxon>
        <taxon>Pucciniomycetes</taxon>
        <taxon>Pucciniales</taxon>
        <taxon>Sphaerophragmiaceae</taxon>
        <taxon>Austropuccinia</taxon>
    </lineage>
</organism>